<reference evidence="1 2" key="1">
    <citation type="submission" date="2018-08" db="EMBL/GenBank/DDBJ databases">
        <title>Genome and evolution of the arbuscular mycorrhizal fungus Diversispora epigaea (formerly Glomus versiforme) and its bacterial endosymbionts.</title>
        <authorList>
            <person name="Sun X."/>
            <person name="Fei Z."/>
            <person name="Harrison M."/>
        </authorList>
    </citation>
    <scope>NUCLEOTIDE SEQUENCE [LARGE SCALE GENOMIC DNA]</scope>
    <source>
        <strain evidence="1 2">IT104</strain>
    </source>
</reference>
<dbReference type="AlphaFoldDB" id="A0A397ID38"/>
<dbReference type="EMBL" id="PQFF01000213">
    <property type="protein sequence ID" value="RHZ73595.1"/>
    <property type="molecule type" value="Genomic_DNA"/>
</dbReference>
<proteinExistence type="predicted"/>
<gene>
    <name evidence="1" type="ORF">Glove_230g66</name>
</gene>
<dbReference type="Proteomes" id="UP000266861">
    <property type="component" value="Unassembled WGS sequence"/>
</dbReference>
<sequence>MDIDIFYYELEFEELSGKLENHCIESKASWLRYPNDFTVRLESGKSLFRQVKISPFLGCTGLWFLNEQKVNALEHF</sequence>
<name>A0A397ID38_9GLOM</name>
<evidence type="ECO:0000313" key="2">
    <source>
        <dbReference type="Proteomes" id="UP000266861"/>
    </source>
</evidence>
<comment type="caution">
    <text evidence="1">The sequence shown here is derived from an EMBL/GenBank/DDBJ whole genome shotgun (WGS) entry which is preliminary data.</text>
</comment>
<keyword evidence="2" id="KW-1185">Reference proteome</keyword>
<protein>
    <submittedName>
        <fullName evidence="1">Uncharacterized protein</fullName>
    </submittedName>
</protein>
<evidence type="ECO:0000313" key="1">
    <source>
        <dbReference type="EMBL" id="RHZ73595.1"/>
    </source>
</evidence>
<accession>A0A397ID38</accession>
<organism evidence="1 2">
    <name type="scientific">Diversispora epigaea</name>
    <dbReference type="NCBI Taxonomy" id="1348612"/>
    <lineage>
        <taxon>Eukaryota</taxon>
        <taxon>Fungi</taxon>
        <taxon>Fungi incertae sedis</taxon>
        <taxon>Mucoromycota</taxon>
        <taxon>Glomeromycotina</taxon>
        <taxon>Glomeromycetes</taxon>
        <taxon>Diversisporales</taxon>
        <taxon>Diversisporaceae</taxon>
        <taxon>Diversispora</taxon>
    </lineage>
</organism>